<comment type="similarity">
    <text evidence="3">Belongs to the bacterial secretin family.</text>
</comment>
<name>A0ABT1WDE5_9BURK</name>
<feature type="compositionally biased region" description="Polar residues" evidence="5">
    <location>
        <begin position="234"/>
        <end position="246"/>
    </location>
</feature>
<keyword evidence="2" id="KW-0732">Signal</keyword>
<evidence type="ECO:0000256" key="1">
    <source>
        <dbReference type="ARBA" id="ARBA00004442"/>
    </source>
</evidence>
<dbReference type="Pfam" id="PF03958">
    <property type="entry name" value="Secretin_N"/>
    <property type="match status" value="1"/>
</dbReference>
<evidence type="ECO:0000313" key="9">
    <source>
        <dbReference type="Proteomes" id="UP001204142"/>
    </source>
</evidence>
<dbReference type="Pfam" id="PF00263">
    <property type="entry name" value="Secretin"/>
    <property type="match status" value="1"/>
</dbReference>
<protein>
    <submittedName>
        <fullName evidence="8">Type III secretion system outer membrane ring subunit SctC</fullName>
    </submittedName>
</protein>
<evidence type="ECO:0000259" key="7">
    <source>
        <dbReference type="Pfam" id="PF03958"/>
    </source>
</evidence>
<dbReference type="InterPro" id="IPR003522">
    <property type="entry name" value="T3SS_OM_pore_YscC"/>
</dbReference>
<evidence type="ECO:0000256" key="3">
    <source>
        <dbReference type="RuleBase" id="RU004003"/>
    </source>
</evidence>
<dbReference type="InterPro" id="IPR005644">
    <property type="entry name" value="NolW-like"/>
</dbReference>
<dbReference type="RefSeq" id="WP_256763221.1">
    <property type="nucleotide sequence ID" value="NZ_JANIGO010000001.1"/>
</dbReference>
<feature type="compositionally biased region" description="Polar residues" evidence="5">
    <location>
        <begin position="289"/>
        <end position="304"/>
    </location>
</feature>
<dbReference type="Proteomes" id="UP001204142">
    <property type="component" value="Unassembled WGS sequence"/>
</dbReference>
<evidence type="ECO:0000259" key="6">
    <source>
        <dbReference type="Pfam" id="PF00263"/>
    </source>
</evidence>
<sequence length="603" mass="66315">MNEMKREWITFIKLPLNTLAAVIGLSLILNSGGAMSADASGDKTPFLYVARQEMPDDVIRSIASSFGYRVSGSTGYRDPISSRISGRGLTEALQDLSRAYRFDWYISAGVLYIYKSSDWTTESIPVVKPSAGWDEQLKSADLSIEKFKVIEQPGGQAVLVTAPRSYIHLFRQAFQANPEDLSRFGGRNESLDLMVFKLKHASVDDREFNFRDQKVVTPGVLSVLRGVIENKGTASKVNQPQNQSQRGLLGKASAMQSNDSRGGNAGRDEPPGSPTMLRQPGSSVIPESGQANRSPIVQGDPRSNTIIIRDDRSRYTQYKTLIDQLDVPLAMIEIEAMLIDIDQKKLDELGFEFGFRNNSLAYDFPGEGAGRPSTFNNNSIANGAVINNKGKFLAQIRALEGNQDAKVLARPTILTQDNLGAFIDLTQTLYVRVVGERVADVVPVTAGSLLKVLPRVIEENGDRKIFLQVDIQDGSLKNSQGIELPQVENSSISTQAVILQNQAILIGGYNRETTQKNEYKVPLLGDLPLIGKLMQSNENRSQKVSRLFMITPRVVLPENSNQEPTATGDAPRVLPMRQRRLLEGASGTNGLKYNPSMKIIANP</sequence>
<comment type="subcellular location">
    <subcellularLocation>
        <location evidence="1 4">Cell outer membrane</location>
    </subcellularLocation>
</comment>
<proteinExistence type="inferred from homology"/>
<evidence type="ECO:0000256" key="2">
    <source>
        <dbReference type="ARBA" id="ARBA00022729"/>
    </source>
</evidence>
<feature type="domain" description="Type II/III secretion system secretin-like" evidence="6">
    <location>
        <begin position="398"/>
        <end position="555"/>
    </location>
</feature>
<evidence type="ECO:0000256" key="4">
    <source>
        <dbReference type="RuleBase" id="RU004004"/>
    </source>
</evidence>
<comment type="caution">
    <text evidence="8">The sequence shown here is derived from an EMBL/GenBank/DDBJ whole genome shotgun (WGS) entry which is preliminary data.</text>
</comment>
<keyword evidence="4" id="KW-0813">Transport</keyword>
<evidence type="ECO:0000313" key="8">
    <source>
        <dbReference type="EMBL" id="MCQ8895542.1"/>
    </source>
</evidence>
<dbReference type="PRINTS" id="PR01337">
    <property type="entry name" value="TYPE3OMGPROT"/>
</dbReference>
<dbReference type="InterPro" id="IPR004846">
    <property type="entry name" value="T2SS/T3SS_dom"/>
</dbReference>
<keyword evidence="9" id="KW-1185">Reference proteome</keyword>
<feature type="domain" description="NolW-like" evidence="7">
    <location>
        <begin position="195"/>
        <end position="329"/>
    </location>
</feature>
<organism evidence="8 9">
    <name type="scientific">Limnobacter humi</name>
    <dbReference type="NCBI Taxonomy" id="1778671"/>
    <lineage>
        <taxon>Bacteria</taxon>
        <taxon>Pseudomonadati</taxon>
        <taxon>Pseudomonadota</taxon>
        <taxon>Betaproteobacteria</taxon>
        <taxon>Burkholderiales</taxon>
        <taxon>Burkholderiaceae</taxon>
        <taxon>Limnobacter</taxon>
    </lineage>
</organism>
<dbReference type="InterPro" id="IPR050810">
    <property type="entry name" value="Bact_Secretion_Sys_Channel"/>
</dbReference>
<dbReference type="Gene3D" id="3.30.1370.120">
    <property type="match status" value="1"/>
</dbReference>
<gene>
    <name evidence="8" type="primary">sctC</name>
    <name evidence="8" type="ORF">NQT62_03685</name>
</gene>
<accession>A0ABT1WDE5</accession>
<dbReference type="PANTHER" id="PTHR30332:SF5">
    <property type="entry name" value="SPI-1 TYPE 3 SECRETION SYSTEM SECRETIN"/>
    <property type="match status" value="1"/>
</dbReference>
<evidence type="ECO:0000256" key="5">
    <source>
        <dbReference type="SAM" id="MobiDB-lite"/>
    </source>
</evidence>
<feature type="region of interest" description="Disordered" evidence="5">
    <location>
        <begin position="234"/>
        <end position="304"/>
    </location>
</feature>
<dbReference type="InterPro" id="IPR038591">
    <property type="entry name" value="NolW-like_sf"/>
</dbReference>
<dbReference type="EMBL" id="JANIGO010000001">
    <property type="protein sequence ID" value="MCQ8895542.1"/>
    <property type="molecule type" value="Genomic_DNA"/>
</dbReference>
<dbReference type="PANTHER" id="PTHR30332">
    <property type="entry name" value="PROBABLE GENERAL SECRETION PATHWAY PROTEIN D"/>
    <property type="match status" value="1"/>
</dbReference>
<feature type="region of interest" description="Disordered" evidence="5">
    <location>
        <begin position="584"/>
        <end position="603"/>
    </location>
</feature>
<dbReference type="Gene3D" id="3.55.50.30">
    <property type="match status" value="1"/>
</dbReference>
<dbReference type="NCBIfam" id="TIGR02516">
    <property type="entry name" value="type_III_yscC"/>
    <property type="match status" value="1"/>
</dbReference>
<reference evidence="8 9" key="1">
    <citation type="submission" date="2022-07" db="EMBL/GenBank/DDBJ databases">
        <authorList>
            <person name="Xamxidin M."/>
            <person name="Wu M."/>
        </authorList>
    </citation>
    <scope>NUCLEOTIDE SEQUENCE [LARGE SCALE GENOMIC DNA]</scope>
    <source>
        <strain evidence="8 9">NBRC 111650</strain>
    </source>
</reference>